<protein>
    <submittedName>
        <fullName evidence="1">ROK family protein</fullName>
    </submittedName>
</protein>
<evidence type="ECO:0000313" key="2">
    <source>
        <dbReference type="Proteomes" id="UP001596297"/>
    </source>
</evidence>
<dbReference type="Gene3D" id="3.30.420.40">
    <property type="match status" value="2"/>
</dbReference>
<evidence type="ECO:0000313" key="1">
    <source>
        <dbReference type="EMBL" id="MFC6592540.1"/>
    </source>
</evidence>
<gene>
    <name evidence="1" type="ORF">ACFP81_11405</name>
</gene>
<dbReference type="RefSeq" id="WP_380083572.1">
    <property type="nucleotide sequence ID" value="NZ_JBHSWD010000001.1"/>
</dbReference>
<reference evidence="2" key="1">
    <citation type="journal article" date="2019" name="Int. J. Syst. Evol. Microbiol.">
        <title>The Global Catalogue of Microorganisms (GCM) 10K type strain sequencing project: providing services to taxonomists for standard genome sequencing and annotation.</title>
        <authorList>
            <consortium name="The Broad Institute Genomics Platform"/>
            <consortium name="The Broad Institute Genome Sequencing Center for Infectious Disease"/>
            <person name="Wu L."/>
            <person name="Ma J."/>
        </authorList>
    </citation>
    <scope>NUCLEOTIDE SEQUENCE [LARGE SCALE GENOMIC DNA]</scope>
    <source>
        <strain evidence="2">CGMCC 1.15772</strain>
    </source>
</reference>
<proteinExistence type="predicted"/>
<dbReference type="InterPro" id="IPR000600">
    <property type="entry name" value="ROK"/>
</dbReference>
<dbReference type="Proteomes" id="UP001596297">
    <property type="component" value="Unassembled WGS sequence"/>
</dbReference>
<accession>A0ABW1YG50</accession>
<sequence length="137" mass="14300">MNTRGQLALPFPASCRGRTLSAANVDKAWIGAEARALFEEATGQPCWVLNDADAAGLAESRFGAARDYSETALLVTLGTGIGSALLYGGQLVPNTELGHLWLPNGKHAESWAAARVREEKSWAGRSGPGGSSSTLST</sequence>
<organism evidence="1 2">
    <name type="scientific">Deinococcus lacus</name>
    <dbReference type="NCBI Taxonomy" id="392561"/>
    <lineage>
        <taxon>Bacteria</taxon>
        <taxon>Thermotogati</taxon>
        <taxon>Deinococcota</taxon>
        <taxon>Deinococci</taxon>
        <taxon>Deinococcales</taxon>
        <taxon>Deinococcaceae</taxon>
        <taxon>Deinococcus</taxon>
    </lineage>
</organism>
<dbReference type="Pfam" id="PF00480">
    <property type="entry name" value="ROK"/>
    <property type="match status" value="1"/>
</dbReference>
<name>A0ABW1YG50_9DEIO</name>
<dbReference type="PANTHER" id="PTHR18964">
    <property type="entry name" value="ROK (REPRESSOR, ORF, KINASE) FAMILY"/>
    <property type="match status" value="1"/>
</dbReference>
<dbReference type="SUPFAM" id="SSF53067">
    <property type="entry name" value="Actin-like ATPase domain"/>
    <property type="match status" value="1"/>
</dbReference>
<dbReference type="EMBL" id="JBHSWD010000001">
    <property type="protein sequence ID" value="MFC6592540.1"/>
    <property type="molecule type" value="Genomic_DNA"/>
</dbReference>
<dbReference type="InterPro" id="IPR043129">
    <property type="entry name" value="ATPase_NBD"/>
</dbReference>
<dbReference type="PANTHER" id="PTHR18964:SF146">
    <property type="entry name" value="POLYPHOSPHATE GLUCOKINASE"/>
    <property type="match status" value="1"/>
</dbReference>
<keyword evidence="2" id="KW-1185">Reference proteome</keyword>
<comment type="caution">
    <text evidence="1">The sequence shown here is derived from an EMBL/GenBank/DDBJ whole genome shotgun (WGS) entry which is preliminary data.</text>
</comment>